<dbReference type="InterPro" id="IPR010930">
    <property type="entry name" value="Flg_bb/hook_C_dom"/>
</dbReference>
<dbReference type="Pfam" id="PF06429">
    <property type="entry name" value="Flg_bbr_C"/>
    <property type="match status" value="1"/>
</dbReference>
<evidence type="ECO:0000256" key="1">
    <source>
        <dbReference type="ARBA" id="ARBA00004365"/>
    </source>
</evidence>
<evidence type="ECO:0000259" key="11">
    <source>
        <dbReference type="Pfam" id="PF22638"/>
    </source>
</evidence>
<protein>
    <recommendedName>
        <fullName evidence="4 7">Flagellar hook-associated protein 1</fullName>
        <shortName evidence="7">HAP1</shortName>
    </recommendedName>
</protein>
<feature type="domain" description="Flagellar basal body rod protein N-terminal" evidence="9">
    <location>
        <begin position="8"/>
        <end position="37"/>
    </location>
</feature>
<name>A0A7V4LC24_9BACT</name>
<evidence type="ECO:0000256" key="4">
    <source>
        <dbReference type="ARBA" id="ARBA00016244"/>
    </source>
</evidence>
<dbReference type="EMBL" id="DSXI01000160">
    <property type="protein sequence ID" value="HGS04665.1"/>
    <property type="molecule type" value="Genomic_DNA"/>
</dbReference>
<evidence type="ECO:0000259" key="9">
    <source>
        <dbReference type="Pfam" id="PF00460"/>
    </source>
</evidence>
<feature type="coiled-coil region" evidence="8">
    <location>
        <begin position="173"/>
        <end position="200"/>
    </location>
</feature>
<accession>A0A7V4LC24</accession>
<evidence type="ECO:0000256" key="7">
    <source>
        <dbReference type="RuleBase" id="RU362065"/>
    </source>
</evidence>
<dbReference type="InterPro" id="IPR001444">
    <property type="entry name" value="Flag_bb_rod_N"/>
</dbReference>
<dbReference type="Pfam" id="PF00460">
    <property type="entry name" value="Flg_bb_rod"/>
    <property type="match status" value="1"/>
</dbReference>
<proteinExistence type="inferred from homology"/>
<comment type="subcellular location">
    <subcellularLocation>
        <location evidence="1 7">Bacterial flagellum</location>
    </subcellularLocation>
    <subcellularLocation>
        <location evidence="2 7">Secreted</location>
    </subcellularLocation>
</comment>
<comment type="caution">
    <text evidence="12">The sequence shown here is derived from an EMBL/GenBank/DDBJ whole genome shotgun (WGS) entry which is preliminary data.</text>
</comment>
<evidence type="ECO:0000256" key="8">
    <source>
        <dbReference type="SAM" id="Coils"/>
    </source>
</evidence>
<evidence type="ECO:0000256" key="2">
    <source>
        <dbReference type="ARBA" id="ARBA00004613"/>
    </source>
</evidence>
<feature type="domain" description="Flagellar basal-body/hook protein C-terminal" evidence="10">
    <location>
        <begin position="530"/>
        <end position="568"/>
    </location>
</feature>
<dbReference type="PRINTS" id="PR01005">
    <property type="entry name" value="FLGHOOKAP1"/>
</dbReference>
<keyword evidence="12" id="KW-0282">Flagellum</keyword>
<dbReference type="GO" id="GO:0044780">
    <property type="term" value="P:bacterial-type flagellum assembly"/>
    <property type="evidence" value="ECO:0007669"/>
    <property type="project" value="InterPro"/>
</dbReference>
<keyword evidence="12" id="KW-0969">Cilium</keyword>
<dbReference type="NCBIfam" id="TIGR02492">
    <property type="entry name" value="flgK_ends"/>
    <property type="match status" value="1"/>
</dbReference>
<keyword evidence="8" id="KW-0175">Coiled coil</keyword>
<evidence type="ECO:0000256" key="3">
    <source>
        <dbReference type="ARBA" id="ARBA00009677"/>
    </source>
</evidence>
<dbReference type="SUPFAM" id="SSF64518">
    <property type="entry name" value="Phase 1 flagellin"/>
    <property type="match status" value="1"/>
</dbReference>
<dbReference type="GO" id="GO:0005576">
    <property type="term" value="C:extracellular region"/>
    <property type="evidence" value="ECO:0007669"/>
    <property type="project" value="UniProtKB-SubCell"/>
</dbReference>
<evidence type="ECO:0000256" key="6">
    <source>
        <dbReference type="ARBA" id="ARBA00023143"/>
    </source>
</evidence>
<dbReference type="AlphaFoldDB" id="A0A7V4LC24"/>
<evidence type="ECO:0000259" key="10">
    <source>
        <dbReference type="Pfam" id="PF06429"/>
    </source>
</evidence>
<dbReference type="PANTHER" id="PTHR30033:SF1">
    <property type="entry name" value="FLAGELLAR HOOK-ASSOCIATED PROTEIN 1"/>
    <property type="match status" value="1"/>
</dbReference>
<dbReference type="InterPro" id="IPR002371">
    <property type="entry name" value="FlgK"/>
</dbReference>
<dbReference type="GO" id="GO:0005198">
    <property type="term" value="F:structural molecule activity"/>
    <property type="evidence" value="ECO:0007669"/>
    <property type="project" value="UniProtKB-UniRule"/>
</dbReference>
<dbReference type="GO" id="GO:0009424">
    <property type="term" value="C:bacterial-type flagellum hook"/>
    <property type="evidence" value="ECO:0007669"/>
    <property type="project" value="UniProtKB-UniRule"/>
</dbReference>
<keyword evidence="5 7" id="KW-0964">Secreted</keyword>
<reference evidence="12" key="1">
    <citation type="journal article" date="2020" name="mSystems">
        <title>Genome- and Community-Level Interaction Insights into Carbon Utilization and Element Cycling Functions of Hydrothermarchaeota in Hydrothermal Sediment.</title>
        <authorList>
            <person name="Zhou Z."/>
            <person name="Liu Y."/>
            <person name="Xu W."/>
            <person name="Pan J."/>
            <person name="Luo Z.H."/>
            <person name="Li M."/>
        </authorList>
    </citation>
    <scope>NUCLEOTIDE SEQUENCE [LARGE SCALE GENOMIC DNA]</scope>
    <source>
        <strain evidence="12">SpSt-548</strain>
    </source>
</reference>
<keyword evidence="6 7" id="KW-0975">Bacterial flagellum</keyword>
<evidence type="ECO:0000313" key="12">
    <source>
        <dbReference type="EMBL" id="HGS04665.1"/>
    </source>
</evidence>
<keyword evidence="12" id="KW-0966">Cell projection</keyword>
<gene>
    <name evidence="7 12" type="primary">flgK</name>
    <name evidence="12" type="ORF">ENT08_02830</name>
</gene>
<dbReference type="PANTHER" id="PTHR30033">
    <property type="entry name" value="FLAGELLAR HOOK-ASSOCIATED PROTEIN 1"/>
    <property type="match status" value="1"/>
</dbReference>
<sequence>MSGITNILDIAARSLLAEQLGVEVTSHNLANVNTQGYCRQKVNYVTANPVTSPWGLLGTGVKIQGISQAFDPFITAQLNSKSSLLAYYQTLETSLGKTAALFNETEAGGINHLLSQFWEALHDLADNPSGLGERQALLARAQTLSEAFNSRAEGLVQQRLSLYQQIPPVLTEINDHAGRIAELNKEIVATEANGQQANDLRDRRQLEISQLAQLIGISTYTSGDGMVNVTLANGLPLVQDVHSYTLSAGLTPADTVEIIWAGPGGTTKPVAAADLGGKLGALVTARDLTIPLYQQKLDQLARDLLVAVNTQHSQGVGLNFFDETTGSYAVSDPDAPLSGAGLPFGDRIVSGSFELHVYRGGEHLAAASIPIDPSFSLNQVVTAINTNPVIGGYVTAAVENNSLKIVANAGTDAFAFARDDSNALMALGINTFFEGSNAYTLGVKVWVLDHPEGVAAAQIDGNGAVAAGDNRNALALAALEDAAVTASGQTLAAAYQNLVTAVGLEVERAGQQENFYQGLVEQFTQMRNSVSAVSLDEELTNLIKYQRAYQAAARLISVADELYQTLLAIRR</sequence>
<dbReference type="InterPro" id="IPR053927">
    <property type="entry name" value="FlgK_helical"/>
</dbReference>
<dbReference type="Pfam" id="PF22638">
    <property type="entry name" value="FlgK_D1"/>
    <property type="match status" value="1"/>
</dbReference>
<organism evidence="12">
    <name type="scientific">Desulfobacca acetoxidans</name>
    <dbReference type="NCBI Taxonomy" id="60893"/>
    <lineage>
        <taxon>Bacteria</taxon>
        <taxon>Pseudomonadati</taxon>
        <taxon>Thermodesulfobacteriota</taxon>
        <taxon>Desulfobaccia</taxon>
        <taxon>Desulfobaccales</taxon>
        <taxon>Desulfobaccaceae</taxon>
        <taxon>Desulfobacca</taxon>
    </lineage>
</organism>
<evidence type="ECO:0000256" key="5">
    <source>
        <dbReference type="ARBA" id="ARBA00022525"/>
    </source>
</evidence>
<feature type="domain" description="Flagellar hook-associated protein FlgK helical" evidence="11">
    <location>
        <begin position="99"/>
        <end position="319"/>
    </location>
</feature>
<comment type="similarity">
    <text evidence="3 7">Belongs to the flagella basal body rod proteins family.</text>
</comment>